<feature type="region of interest" description="Disordered" evidence="1">
    <location>
        <begin position="1"/>
        <end position="30"/>
    </location>
</feature>
<feature type="compositionally biased region" description="Acidic residues" evidence="1">
    <location>
        <begin position="1"/>
        <end position="20"/>
    </location>
</feature>
<dbReference type="WBParaSite" id="GPUH_0001862601-mRNA-1">
    <property type="protein sequence ID" value="GPUH_0001862601-mRNA-1"/>
    <property type="gene ID" value="GPUH_0001862601"/>
</dbReference>
<proteinExistence type="predicted"/>
<evidence type="ECO:0000256" key="1">
    <source>
        <dbReference type="SAM" id="MobiDB-lite"/>
    </source>
</evidence>
<dbReference type="AlphaFoldDB" id="A0A183ECB0"/>
<accession>A0A183ECB0</accession>
<protein>
    <submittedName>
        <fullName evidence="2">Primosomal protein</fullName>
    </submittedName>
</protein>
<evidence type="ECO:0000313" key="2">
    <source>
        <dbReference type="WBParaSite" id="GPUH_0001862601-mRNA-1"/>
    </source>
</evidence>
<reference evidence="2" key="1">
    <citation type="submission" date="2016-06" db="UniProtKB">
        <authorList>
            <consortium name="WormBaseParasite"/>
        </authorList>
    </citation>
    <scope>IDENTIFICATION</scope>
</reference>
<name>A0A183ECB0_9BILA</name>
<sequence>LITDEDEELTKEYVTGEELEQQNSLVSNEDEEELAKEYVIVTGEELEEEYSLITDEAWIENGQLDKNDA</sequence>
<organism evidence="2">
    <name type="scientific">Gongylonema pulchrum</name>
    <dbReference type="NCBI Taxonomy" id="637853"/>
    <lineage>
        <taxon>Eukaryota</taxon>
        <taxon>Metazoa</taxon>
        <taxon>Ecdysozoa</taxon>
        <taxon>Nematoda</taxon>
        <taxon>Chromadorea</taxon>
        <taxon>Rhabditida</taxon>
        <taxon>Spirurina</taxon>
        <taxon>Spiruromorpha</taxon>
        <taxon>Spiruroidea</taxon>
        <taxon>Gongylonematidae</taxon>
        <taxon>Gongylonema</taxon>
    </lineage>
</organism>